<feature type="domain" description="LysM" evidence="4">
    <location>
        <begin position="34"/>
        <end position="78"/>
    </location>
</feature>
<keyword evidence="5" id="KW-0449">Lipoprotein</keyword>
<proteinExistence type="inferred from homology"/>
<evidence type="ECO:0000313" key="6">
    <source>
        <dbReference type="Proteomes" id="UP000029273"/>
    </source>
</evidence>
<evidence type="ECO:0000313" key="5">
    <source>
        <dbReference type="EMBL" id="OBS10700.1"/>
    </source>
</evidence>
<dbReference type="CDD" id="cd12797">
    <property type="entry name" value="M23_peptidase"/>
    <property type="match status" value="1"/>
</dbReference>
<comment type="caution">
    <text evidence="5">The sequence shown here is derived from an EMBL/GenBank/DDBJ whole genome shotgun (WGS) entry which is preliminary data.</text>
</comment>
<dbReference type="GO" id="GO:0004222">
    <property type="term" value="F:metalloendopeptidase activity"/>
    <property type="evidence" value="ECO:0007669"/>
    <property type="project" value="TreeGrafter"/>
</dbReference>
<evidence type="ECO:0000256" key="3">
    <source>
        <dbReference type="SAM" id="SignalP"/>
    </source>
</evidence>
<sequence length="258" mass="28071">MMRGPLRCILPMLVAFALAACSALPYQGSGFRAGHVQVRKGETLYSIAWRYDLDYHQLARWNGLTPPYTLTPGQWIRMNPPGPGQTPTRMADHRPSRPVAPTATAGVARPYHASPPPQARPLDRSPGSDNGSTARVQWVWPTRGRLLQPYSKTDQGVEIAGKLGQPVVAAASGQVVYSGNGLPSYGNLVIIKHNGRYLSAYGHNQKLLVREGDVVKRGQTIALMGESGTGVTRPMLFFEIRVDGDPVNPIPYLPARAN</sequence>
<dbReference type="Pfam" id="PF01476">
    <property type="entry name" value="LysM"/>
    <property type="match status" value="1"/>
</dbReference>
<dbReference type="GO" id="GO:0009279">
    <property type="term" value="C:cell outer membrane"/>
    <property type="evidence" value="ECO:0007669"/>
    <property type="project" value="TreeGrafter"/>
</dbReference>
<keyword evidence="6" id="KW-1185">Reference proteome</keyword>
<dbReference type="Gene3D" id="3.10.350.10">
    <property type="entry name" value="LysM domain"/>
    <property type="match status" value="1"/>
</dbReference>
<gene>
    <name evidence="5" type="ORF">Thpro_020416</name>
</gene>
<dbReference type="PANTHER" id="PTHR21666">
    <property type="entry name" value="PEPTIDASE-RELATED"/>
    <property type="match status" value="1"/>
</dbReference>
<dbReference type="InterPro" id="IPR050570">
    <property type="entry name" value="Cell_wall_metabolism_enzyme"/>
</dbReference>
<dbReference type="AlphaFoldDB" id="A0A1A6C823"/>
<dbReference type="CDD" id="cd00118">
    <property type="entry name" value="LysM"/>
    <property type="match status" value="1"/>
</dbReference>
<reference evidence="5 6" key="1">
    <citation type="journal article" date="2014" name="Genome Announc.">
        <title>Draft Genome Sequence of the Iron-Oxidizing, Acidophilic, and Halotolerant 'Thiobacillus prosperus' Type Strain DSM 5130.</title>
        <authorList>
            <person name="Ossandon F.J."/>
            <person name="Cardenas J.P."/>
            <person name="Corbett M."/>
            <person name="Quatrini R."/>
            <person name="Holmes D.S."/>
            <person name="Watkin E."/>
        </authorList>
    </citation>
    <scope>NUCLEOTIDE SEQUENCE [LARGE SCALE GENOMIC DNA]</scope>
    <source>
        <strain evidence="5 6">DSM 5130</strain>
    </source>
</reference>
<evidence type="ECO:0000256" key="1">
    <source>
        <dbReference type="ARBA" id="ARBA00038420"/>
    </source>
</evidence>
<organism evidence="5 6">
    <name type="scientific">Acidihalobacter prosperus</name>
    <dbReference type="NCBI Taxonomy" id="160660"/>
    <lineage>
        <taxon>Bacteria</taxon>
        <taxon>Pseudomonadati</taxon>
        <taxon>Pseudomonadota</taxon>
        <taxon>Gammaproteobacteria</taxon>
        <taxon>Chromatiales</taxon>
        <taxon>Ectothiorhodospiraceae</taxon>
        <taxon>Acidihalobacter</taxon>
    </lineage>
</organism>
<dbReference type="Proteomes" id="UP000029273">
    <property type="component" value="Unassembled WGS sequence"/>
</dbReference>
<dbReference type="PANTHER" id="PTHR21666:SF263">
    <property type="entry name" value="MUREIN HYDROLASE ACTIVATOR NLPD"/>
    <property type="match status" value="1"/>
</dbReference>
<keyword evidence="3" id="KW-0732">Signal</keyword>
<name>A0A1A6C823_9GAMM</name>
<evidence type="ECO:0000256" key="2">
    <source>
        <dbReference type="SAM" id="MobiDB-lite"/>
    </source>
</evidence>
<dbReference type="InterPro" id="IPR011055">
    <property type="entry name" value="Dup_hybrid_motif"/>
</dbReference>
<dbReference type="InterPro" id="IPR036779">
    <property type="entry name" value="LysM_dom_sf"/>
</dbReference>
<dbReference type="InterPro" id="IPR018392">
    <property type="entry name" value="LysM"/>
</dbReference>
<dbReference type="EMBL" id="JQSG02000001">
    <property type="protein sequence ID" value="OBS10700.1"/>
    <property type="molecule type" value="Genomic_DNA"/>
</dbReference>
<evidence type="ECO:0000259" key="4">
    <source>
        <dbReference type="PROSITE" id="PS51782"/>
    </source>
</evidence>
<dbReference type="PROSITE" id="PS51782">
    <property type="entry name" value="LYSM"/>
    <property type="match status" value="1"/>
</dbReference>
<dbReference type="Pfam" id="PF01551">
    <property type="entry name" value="Peptidase_M23"/>
    <property type="match status" value="1"/>
</dbReference>
<dbReference type="Gene3D" id="2.70.70.10">
    <property type="entry name" value="Glucose Permease (Domain IIA)"/>
    <property type="match status" value="1"/>
</dbReference>
<feature type="signal peptide" evidence="3">
    <location>
        <begin position="1"/>
        <end position="19"/>
    </location>
</feature>
<dbReference type="SMART" id="SM00257">
    <property type="entry name" value="LysM"/>
    <property type="match status" value="1"/>
</dbReference>
<dbReference type="SUPFAM" id="SSF51261">
    <property type="entry name" value="Duplicated hybrid motif"/>
    <property type="match status" value="1"/>
</dbReference>
<dbReference type="GO" id="GO:0032153">
    <property type="term" value="C:cell division site"/>
    <property type="evidence" value="ECO:0007669"/>
    <property type="project" value="TreeGrafter"/>
</dbReference>
<feature type="chain" id="PRO_5008343289" evidence="3">
    <location>
        <begin position="20"/>
        <end position="258"/>
    </location>
</feature>
<accession>A0A1A6C823</accession>
<protein>
    <submittedName>
        <fullName evidence="5">Lipoprotein NlpD</fullName>
    </submittedName>
</protein>
<dbReference type="InterPro" id="IPR016047">
    <property type="entry name" value="M23ase_b-sheet_dom"/>
</dbReference>
<dbReference type="PROSITE" id="PS51257">
    <property type="entry name" value="PROKAR_LIPOPROTEIN"/>
    <property type="match status" value="1"/>
</dbReference>
<comment type="similarity">
    <text evidence="1">Belongs to the E.coli NlpD/Haemophilus LppB family.</text>
</comment>
<feature type="region of interest" description="Disordered" evidence="2">
    <location>
        <begin position="81"/>
        <end position="135"/>
    </location>
</feature>